<proteinExistence type="predicted"/>
<accession>A0A2Z2U826</accession>
<keyword evidence="2" id="KW-1185">Reference proteome</keyword>
<dbReference type="EMBL" id="MG020111">
    <property type="protein sequence ID" value="ATN94203.1"/>
    <property type="molecule type" value="Genomic_DNA"/>
</dbReference>
<name>A0A2Z2U826_9CAUD</name>
<evidence type="ECO:0000313" key="2">
    <source>
        <dbReference type="Proteomes" id="UP000260452"/>
    </source>
</evidence>
<evidence type="ECO:0000313" key="1">
    <source>
        <dbReference type="EMBL" id="ATN94203.1"/>
    </source>
</evidence>
<gene>
    <name evidence="1" type="ORF">Lb_39</name>
</gene>
<organism evidence="1 2">
    <name type="scientific">Lactobacillus phage Lb</name>
    <dbReference type="NCBI Taxonomy" id="2048517"/>
    <lineage>
        <taxon>Viruses</taxon>
        <taxon>Duplodnaviria</taxon>
        <taxon>Heunggongvirae</taxon>
        <taxon>Uroviricota</taxon>
        <taxon>Caudoviricetes</taxon>
        <taxon>Heilongjiangvirus</taxon>
        <taxon>Heilongjiangvirus Lb</taxon>
    </lineage>
</organism>
<reference evidence="1 2" key="1">
    <citation type="submission" date="2017-09" db="EMBL/GenBank/DDBJ databases">
        <title>Genome sequence and analysis of a bacteriophage of Lactobacillus brevis.</title>
        <authorList>
            <person name="Yu M."/>
            <person name="Qi R."/>
            <person name="Jiang X."/>
            <person name="Tang T."/>
            <person name="Qiao X."/>
            <person name="Jiang Y."/>
            <person name="Tang L."/>
            <person name="Wang L."/>
            <person name="Xu Y."/>
            <person name="Li Y."/>
        </authorList>
    </citation>
    <scope>NUCLEOTIDE SEQUENCE [LARGE SCALE GENOMIC DNA]</scope>
</reference>
<protein>
    <submittedName>
        <fullName evidence="1">Uncharacterized protein</fullName>
    </submittedName>
</protein>
<dbReference type="Proteomes" id="UP000260452">
    <property type="component" value="Genome"/>
</dbReference>
<sequence>MGVNALKQKELQGIRFGRLVATEWIPGNKNKQTKGKWHCICDCGNNCYVSTTDLTSGKTRSCGCLRKETTSIRFKKYAYKDKRLYAIWLGMKSRCQDLHNSSFGNYGGRGISVCDEWKDDFIEFQTWSVKNGYSDKLTIDRVDVDKGYSPENCRWATILEQSRNKTNSKWVVIGQATRTFSEWCEIFQIKYDVAYGRVRWGWNPLKALTTPEGERKHD</sequence>